<comment type="similarity">
    <text evidence="1 4">Belongs to the aldehyde dehydrogenase family.</text>
</comment>
<dbReference type="InterPro" id="IPR016161">
    <property type="entry name" value="Ald_DH/histidinol_DH"/>
</dbReference>
<dbReference type="InterPro" id="IPR015590">
    <property type="entry name" value="Aldehyde_DH_dom"/>
</dbReference>
<dbReference type="SUPFAM" id="SSF53720">
    <property type="entry name" value="ALDH-like"/>
    <property type="match status" value="1"/>
</dbReference>
<evidence type="ECO:0000256" key="2">
    <source>
        <dbReference type="ARBA" id="ARBA00023002"/>
    </source>
</evidence>
<dbReference type="Gene3D" id="3.40.309.10">
    <property type="entry name" value="Aldehyde Dehydrogenase, Chain A, domain 2"/>
    <property type="match status" value="1"/>
</dbReference>
<dbReference type="Gene3D" id="3.40.605.10">
    <property type="entry name" value="Aldehyde Dehydrogenase, Chain A, domain 1"/>
    <property type="match status" value="1"/>
</dbReference>
<gene>
    <name evidence="6" type="ORF">RD149_24870</name>
    <name evidence="7" type="ORF">SAMN04488548_136702</name>
</gene>
<dbReference type="FunFam" id="3.40.605.10:FF:000007">
    <property type="entry name" value="NAD/NADP-dependent betaine aldehyde dehydrogenase"/>
    <property type="match status" value="1"/>
</dbReference>
<dbReference type="PROSITE" id="PS00687">
    <property type="entry name" value="ALDEHYDE_DEHYDR_GLU"/>
    <property type="match status" value="1"/>
</dbReference>
<protein>
    <submittedName>
        <fullName evidence="6">NAD-dependent succinate-semialdehyde dehydrogenase</fullName>
        <ecNumber evidence="6">1.2.1.-</ecNumber>
    </submittedName>
    <submittedName>
        <fullName evidence="7">Succinate-semialdehyde dehydrogenase / glutarate-semialdehyde dehydrogenase</fullName>
    </submittedName>
</protein>
<dbReference type="GO" id="GO:0004777">
    <property type="term" value="F:succinate-semialdehyde dehydrogenase (NAD+) activity"/>
    <property type="evidence" value="ECO:0007669"/>
    <property type="project" value="TreeGrafter"/>
</dbReference>
<evidence type="ECO:0000256" key="4">
    <source>
        <dbReference type="RuleBase" id="RU003345"/>
    </source>
</evidence>
<dbReference type="CDD" id="cd07103">
    <property type="entry name" value="ALDH_F5_SSADH_GabD"/>
    <property type="match status" value="1"/>
</dbReference>
<dbReference type="RefSeq" id="WP_074854050.1">
    <property type="nucleotide sequence ID" value="NZ_FNLM01000036.1"/>
</dbReference>
<proteinExistence type="inferred from homology"/>
<dbReference type="InterPro" id="IPR029510">
    <property type="entry name" value="Ald_DH_CS_GLU"/>
</dbReference>
<evidence type="ECO:0000259" key="5">
    <source>
        <dbReference type="Pfam" id="PF00171"/>
    </source>
</evidence>
<reference evidence="7 8" key="1">
    <citation type="submission" date="2016-10" db="EMBL/GenBank/DDBJ databases">
        <authorList>
            <person name="de Groot N.N."/>
        </authorList>
    </citation>
    <scope>NUCLEOTIDE SEQUENCE [LARGE SCALE GENOMIC DNA]</scope>
    <source>
        <strain evidence="7 8">DSM 44215</strain>
    </source>
</reference>
<keyword evidence="9" id="KW-1185">Reference proteome</keyword>
<dbReference type="EC" id="1.2.1.-" evidence="6"/>
<dbReference type="OrthoDB" id="6882680at2"/>
<dbReference type="EMBL" id="FNLM01000036">
    <property type="protein sequence ID" value="SDU83092.1"/>
    <property type="molecule type" value="Genomic_DNA"/>
</dbReference>
<dbReference type="Pfam" id="PF00171">
    <property type="entry name" value="Aldedh"/>
    <property type="match status" value="1"/>
</dbReference>
<dbReference type="GO" id="GO:0009450">
    <property type="term" value="P:gamma-aminobutyric acid catabolic process"/>
    <property type="evidence" value="ECO:0007669"/>
    <property type="project" value="TreeGrafter"/>
</dbReference>
<evidence type="ECO:0000313" key="9">
    <source>
        <dbReference type="Proteomes" id="UP001265083"/>
    </source>
</evidence>
<dbReference type="FunFam" id="3.40.309.10:FF:000004">
    <property type="entry name" value="Succinate-semialdehyde dehydrogenase I"/>
    <property type="match status" value="1"/>
</dbReference>
<evidence type="ECO:0000256" key="1">
    <source>
        <dbReference type="ARBA" id="ARBA00009986"/>
    </source>
</evidence>
<dbReference type="InterPro" id="IPR016162">
    <property type="entry name" value="Ald_DH_N"/>
</dbReference>
<dbReference type="PANTHER" id="PTHR43353:SF5">
    <property type="entry name" value="SUCCINATE-SEMIALDEHYDE DEHYDROGENASE, MITOCHONDRIAL"/>
    <property type="match status" value="1"/>
</dbReference>
<organism evidence="7 8">
    <name type="scientific">Gordonia westfalica</name>
    <dbReference type="NCBI Taxonomy" id="158898"/>
    <lineage>
        <taxon>Bacteria</taxon>
        <taxon>Bacillati</taxon>
        <taxon>Actinomycetota</taxon>
        <taxon>Actinomycetes</taxon>
        <taxon>Mycobacteriales</taxon>
        <taxon>Gordoniaceae</taxon>
        <taxon>Gordonia</taxon>
    </lineage>
</organism>
<dbReference type="PANTHER" id="PTHR43353">
    <property type="entry name" value="SUCCINATE-SEMIALDEHYDE DEHYDROGENASE, MITOCHONDRIAL"/>
    <property type="match status" value="1"/>
</dbReference>
<name>A0A1H2LQI0_9ACTN</name>
<dbReference type="InterPro" id="IPR016163">
    <property type="entry name" value="Ald_DH_C"/>
</dbReference>
<feature type="active site" evidence="3">
    <location>
        <position position="257"/>
    </location>
</feature>
<dbReference type="EMBL" id="JAVLUS010000044">
    <property type="protein sequence ID" value="MDS1116970.1"/>
    <property type="molecule type" value="Genomic_DNA"/>
</dbReference>
<feature type="domain" description="Aldehyde dehydrogenase" evidence="5">
    <location>
        <begin position="24"/>
        <end position="480"/>
    </location>
</feature>
<evidence type="ECO:0000313" key="7">
    <source>
        <dbReference type="EMBL" id="SDU83092.1"/>
    </source>
</evidence>
<accession>A0A1H2LQI0</accession>
<reference evidence="6 9" key="2">
    <citation type="submission" date="2023-08" db="EMBL/GenBank/DDBJ databases">
        <title>Bioegradation of LLDPE and BLDPE plastic by marine bacteria from coast plastic debris.</title>
        <authorList>
            <person name="Rong Z."/>
        </authorList>
    </citation>
    <scope>NUCLEOTIDE SEQUENCE [LARGE SCALE GENOMIC DNA]</scope>
    <source>
        <strain evidence="6 9">Z-2</strain>
    </source>
</reference>
<dbReference type="InterPro" id="IPR050740">
    <property type="entry name" value="Aldehyde_DH_Superfamily"/>
</dbReference>
<dbReference type="AlphaFoldDB" id="A0A1H2LQI0"/>
<dbReference type="STRING" id="158898.SAMN04488548_136702"/>
<evidence type="ECO:0000313" key="8">
    <source>
        <dbReference type="Proteomes" id="UP000183180"/>
    </source>
</evidence>
<dbReference type="Proteomes" id="UP000183180">
    <property type="component" value="Unassembled WGS sequence"/>
</dbReference>
<dbReference type="Proteomes" id="UP001265083">
    <property type="component" value="Unassembled WGS sequence"/>
</dbReference>
<evidence type="ECO:0000313" key="6">
    <source>
        <dbReference type="EMBL" id="MDS1116970.1"/>
    </source>
</evidence>
<keyword evidence="2 4" id="KW-0560">Oxidoreductase</keyword>
<evidence type="ECO:0000256" key="3">
    <source>
        <dbReference type="PROSITE-ProRule" id="PRU10007"/>
    </source>
</evidence>
<sequence length="484" mass="50246">MTDPALLSAVPTGIWIGGAAREASNGGRFDVVNPATGDVLATVADATVADATVALTAAVAVQPSWAVTPPRERAEILRRAWEIIRERADDFADLITLEMGKPLAESHGEVAYGGEFLRWFAEEAVRIGGRLTAAPSGNGRILVTREPVGPTLAVTPWNFPLAMGTRKIGPALAAGCTIIVKPAEDTPLTMLLLAQVFADAGLPDGVLSVVPTRSAPAVVGALMTDRRLRKVSFTGSTAVGKKLIAQSAEQVLRTSMELGGNAPFIVFDDADIGAAVEGAVAAKMRNGGQACTAANRILVDNRIRDEFTTALCARIDAITVGPGHDDGVSLGPLINARQRDAVSTLVDEAVAAGARVYTGGAAVDRPGFFYQPTLLDEVPAGSSILDEEIFGPVAVITGFDTETEAIEAANGTDHGLAAYFYTRDLDRASRVAAAIEAGMVGVNRGMISDPAAPFGGVKHSGLGSEGGSEGIDEYLNIKYIALTS</sequence>